<dbReference type="RefSeq" id="WP_367723701.1">
    <property type="nucleotide sequence ID" value="NZ_JBFOCH010000016.1"/>
</dbReference>
<name>A0ABV3QZQ5_9HYPH</name>
<evidence type="ECO:0000256" key="1">
    <source>
        <dbReference type="ARBA" id="ARBA00023027"/>
    </source>
</evidence>
<dbReference type="SUPFAM" id="SSF51735">
    <property type="entry name" value="NAD(P)-binding Rossmann-fold domains"/>
    <property type="match status" value="1"/>
</dbReference>
<gene>
    <name evidence="3" type="ORF">ABUE31_11285</name>
</gene>
<reference evidence="3 4" key="1">
    <citation type="submission" date="2024-06" db="EMBL/GenBank/DDBJ databases">
        <authorList>
            <person name="Tuo L."/>
        </authorList>
    </citation>
    <scope>NUCLEOTIDE SEQUENCE [LARGE SCALE GENOMIC DNA]</scope>
    <source>
        <strain evidence="3 4">ZMM04-5</strain>
    </source>
</reference>
<sequence>MRFLITGTAGFIGFHLARRLLDDGHSVVGFDGMTPYYDVSLKRRRHEILGTYPAFVAVEAMLEDAPSLRAAAEAAKADIIVHLAGQAGVRYSLEQPHAYASANLVGMVNVLELCREVKPKHFLFGSTSSVYGMSDKPEFVETDTTDRPVSLYAATKKSGEVMAHSYAHLFGIPTTVCRFFTVYGPYGRPDMSLFKFVKAILDDEPIDVFGNGVHERDFTYVGDLVEAVTRLAGCIPEIGRPVDAEGVVDTLSAIAPYREVNIAGGRTVGLIRYIETIEEILGKKARLNLLPMQAGDVMRTSGSAALLEALTGYQPETDIRAGMTRFVDWYVAEMHPSAGPAR</sequence>
<feature type="domain" description="NAD-dependent epimerase/dehydratase" evidence="2">
    <location>
        <begin position="4"/>
        <end position="231"/>
    </location>
</feature>
<accession>A0ABV3QZQ5</accession>
<dbReference type="PRINTS" id="PR01713">
    <property type="entry name" value="NUCEPIMERASE"/>
</dbReference>
<organism evidence="3 4">
    <name type="scientific">Mesorhizobium marinum</name>
    <dbReference type="NCBI Taxonomy" id="3228790"/>
    <lineage>
        <taxon>Bacteria</taxon>
        <taxon>Pseudomonadati</taxon>
        <taxon>Pseudomonadota</taxon>
        <taxon>Alphaproteobacteria</taxon>
        <taxon>Hyphomicrobiales</taxon>
        <taxon>Phyllobacteriaceae</taxon>
        <taxon>Mesorhizobium</taxon>
    </lineage>
</organism>
<proteinExistence type="predicted"/>
<dbReference type="InterPro" id="IPR036291">
    <property type="entry name" value="NAD(P)-bd_dom_sf"/>
</dbReference>
<dbReference type="Proteomes" id="UP001556196">
    <property type="component" value="Unassembled WGS sequence"/>
</dbReference>
<evidence type="ECO:0000313" key="3">
    <source>
        <dbReference type="EMBL" id="MEW9806566.1"/>
    </source>
</evidence>
<keyword evidence="4" id="KW-1185">Reference proteome</keyword>
<protein>
    <submittedName>
        <fullName evidence="3">NAD-dependent epimerase/dehydratase family protein</fullName>
    </submittedName>
</protein>
<keyword evidence="1" id="KW-0520">NAD</keyword>
<dbReference type="InterPro" id="IPR001509">
    <property type="entry name" value="Epimerase_deHydtase"/>
</dbReference>
<dbReference type="EMBL" id="JBFOCI010000003">
    <property type="protein sequence ID" value="MEW9806566.1"/>
    <property type="molecule type" value="Genomic_DNA"/>
</dbReference>
<dbReference type="PANTHER" id="PTHR43574">
    <property type="entry name" value="EPIMERASE-RELATED"/>
    <property type="match status" value="1"/>
</dbReference>
<comment type="caution">
    <text evidence="3">The sequence shown here is derived from an EMBL/GenBank/DDBJ whole genome shotgun (WGS) entry which is preliminary data.</text>
</comment>
<dbReference type="Pfam" id="PF01370">
    <property type="entry name" value="Epimerase"/>
    <property type="match status" value="1"/>
</dbReference>
<dbReference type="Gene3D" id="3.40.50.720">
    <property type="entry name" value="NAD(P)-binding Rossmann-like Domain"/>
    <property type="match status" value="1"/>
</dbReference>
<evidence type="ECO:0000259" key="2">
    <source>
        <dbReference type="Pfam" id="PF01370"/>
    </source>
</evidence>
<evidence type="ECO:0000313" key="4">
    <source>
        <dbReference type="Proteomes" id="UP001556196"/>
    </source>
</evidence>